<evidence type="ECO:0000256" key="1">
    <source>
        <dbReference type="SAM" id="Phobius"/>
    </source>
</evidence>
<dbReference type="NCBIfam" id="TIGR02532">
    <property type="entry name" value="IV_pilin_GFxxxE"/>
    <property type="match status" value="1"/>
</dbReference>
<dbReference type="Gene3D" id="3.30.700.10">
    <property type="entry name" value="Glycoprotein, Type 4 Pilin"/>
    <property type="match status" value="1"/>
</dbReference>
<evidence type="ECO:0000313" key="2">
    <source>
        <dbReference type="EMBL" id="EEF58312.1"/>
    </source>
</evidence>
<dbReference type="NCBIfam" id="TIGR04294">
    <property type="entry name" value="pre_pil_HX9DG"/>
    <property type="match status" value="1"/>
</dbReference>
<gene>
    <name evidence="2" type="ORF">Cflav_PD1040</name>
</gene>
<dbReference type="EMBL" id="ABOX02000046">
    <property type="protein sequence ID" value="EEF58312.1"/>
    <property type="molecule type" value="Genomic_DNA"/>
</dbReference>
<keyword evidence="1" id="KW-0472">Membrane</keyword>
<dbReference type="InterPro" id="IPR045584">
    <property type="entry name" value="Pilin-like"/>
</dbReference>
<reference evidence="2 3" key="1">
    <citation type="journal article" date="2011" name="J. Bacteriol.">
        <title>Genome sequence of 'Pedosphaera parvula' Ellin514, an aerobic Verrucomicrobial isolate from pasture soil.</title>
        <authorList>
            <person name="Kant R."/>
            <person name="van Passel M.W."/>
            <person name="Sangwan P."/>
            <person name="Palva A."/>
            <person name="Lucas S."/>
            <person name="Copeland A."/>
            <person name="Lapidus A."/>
            <person name="Glavina Del Rio T."/>
            <person name="Dalin E."/>
            <person name="Tice H."/>
            <person name="Bruce D."/>
            <person name="Goodwin L."/>
            <person name="Pitluck S."/>
            <person name="Chertkov O."/>
            <person name="Larimer F.W."/>
            <person name="Land M.L."/>
            <person name="Hauser L."/>
            <person name="Brettin T.S."/>
            <person name="Detter J.C."/>
            <person name="Han S."/>
            <person name="de Vos W.M."/>
            <person name="Janssen P.H."/>
            <person name="Smidt H."/>
        </authorList>
    </citation>
    <scope>NUCLEOTIDE SEQUENCE [LARGE SCALE GENOMIC DNA]</scope>
    <source>
        <strain evidence="2 3">Ellin514</strain>
    </source>
</reference>
<dbReference type="PANTHER" id="PTHR30093">
    <property type="entry name" value="GENERAL SECRETION PATHWAY PROTEIN G"/>
    <property type="match status" value="1"/>
</dbReference>
<dbReference type="Pfam" id="PF07963">
    <property type="entry name" value="N_methyl"/>
    <property type="match status" value="1"/>
</dbReference>
<name>B9XPH2_PEDPL</name>
<organism evidence="2 3">
    <name type="scientific">Pedosphaera parvula (strain Ellin514)</name>
    <dbReference type="NCBI Taxonomy" id="320771"/>
    <lineage>
        <taxon>Bacteria</taxon>
        <taxon>Pseudomonadati</taxon>
        <taxon>Verrucomicrobiota</taxon>
        <taxon>Pedosphaerae</taxon>
        <taxon>Pedosphaerales</taxon>
        <taxon>Pedosphaeraceae</taxon>
        <taxon>Pedosphaera</taxon>
    </lineage>
</organism>
<feature type="transmembrane region" description="Helical" evidence="1">
    <location>
        <begin position="35"/>
        <end position="53"/>
    </location>
</feature>
<protein>
    <recommendedName>
        <fullName evidence="4">Type II secretory pathway pseudopilin PulG-like protein</fullName>
    </recommendedName>
</protein>
<evidence type="ECO:0000313" key="3">
    <source>
        <dbReference type="Proteomes" id="UP000003688"/>
    </source>
</evidence>
<dbReference type="InterPro" id="IPR012902">
    <property type="entry name" value="N_methyl_site"/>
</dbReference>
<dbReference type="AlphaFoldDB" id="B9XPH2"/>
<dbReference type="InterPro" id="IPR027558">
    <property type="entry name" value="Pre_pil_HX9DG_C"/>
</dbReference>
<dbReference type="Proteomes" id="UP000003688">
    <property type="component" value="Unassembled WGS sequence"/>
</dbReference>
<evidence type="ECO:0008006" key="4">
    <source>
        <dbReference type="Google" id="ProtNLM"/>
    </source>
</evidence>
<dbReference type="STRING" id="320771.Cflav_PD1040"/>
<dbReference type="SUPFAM" id="SSF54523">
    <property type="entry name" value="Pili subunits"/>
    <property type="match status" value="1"/>
</dbReference>
<keyword evidence="1" id="KW-0812">Transmembrane</keyword>
<keyword evidence="1" id="KW-1133">Transmembrane helix</keyword>
<keyword evidence="3" id="KW-1185">Reference proteome</keyword>
<proteinExistence type="predicted"/>
<comment type="caution">
    <text evidence="2">The sequence shown here is derived from an EMBL/GenBank/DDBJ whole genome shotgun (WGS) entry which is preliminary data.</text>
</comment>
<sequence length="263" mass="28820">MHTANESLALRKHRMAISKPNAKIGNGSAFSLTELMVVIAIIGILAALLLPTLSQAKGRAQRAQCVSNLHQLGVGLQTFLADHHAYPVLILSTNAADPGRTWGGQLDQEGLGHPPTTNYFQNGVWHCPSAKWEGGLPGGNSVWVSYGYNDDYALRDPTNQFGLQGHWNVVTHSFQPIAESEVAVPSDMMAIGEGHDGVFMRRSLGNFERFGNVVTRHQGKANVLFCDGHVESPTVKFLFEDTSDAALSRWNRDHLPHGDEIYR</sequence>
<accession>B9XPH2</accession>